<dbReference type="Pfam" id="PF13378">
    <property type="entry name" value="MR_MLE_C"/>
    <property type="match status" value="1"/>
</dbReference>
<feature type="domain" description="Mandelate racemase/muconate lactonizing enzyme C-terminal" evidence="3">
    <location>
        <begin position="155"/>
        <end position="258"/>
    </location>
</feature>
<dbReference type="Gene3D" id="3.30.390.10">
    <property type="entry name" value="Enolase-like, N-terminal domain"/>
    <property type="match status" value="1"/>
</dbReference>
<dbReference type="SFLD" id="SFLDS00001">
    <property type="entry name" value="Enolase"/>
    <property type="match status" value="1"/>
</dbReference>
<evidence type="ECO:0000313" key="5">
    <source>
        <dbReference type="Proteomes" id="UP000249260"/>
    </source>
</evidence>
<dbReference type="InterPro" id="IPR013342">
    <property type="entry name" value="Mandelate_racemase_C"/>
</dbReference>
<gene>
    <name evidence="4" type="ORF">DL346_09305</name>
</gene>
<evidence type="ECO:0000256" key="2">
    <source>
        <dbReference type="ARBA" id="ARBA00023239"/>
    </source>
</evidence>
<dbReference type="RefSeq" id="WP_112881873.1">
    <property type="nucleotide sequence ID" value="NZ_QLUW01000002.1"/>
</dbReference>
<evidence type="ECO:0000259" key="3">
    <source>
        <dbReference type="SMART" id="SM00922"/>
    </source>
</evidence>
<dbReference type="PANTHER" id="PTHR48080">
    <property type="entry name" value="D-GALACTONATE DEHYDRATASE-RELATED"/>
    <property type="match status" value="1"/>
</dbReference>
<keyword evidence="5" id="KW-1185">Reference proteome</keyword>
<sequence length="282" mass="30992">MKITGLTILKVPPSWVWVRIDTDRGISGLGEPYLEDHPEVVIAEVKRLEPLLIGEDPTQVERLWRKMYESGNGYRGGPVKMSAISGIDMALWDITGKAYGVPVHKLLGGPYQDRIKVYRACHDEPPYTVEPGMPYRPGPLAALTGTGAGEGASAQERMARSAETLAEWGFKCLKLHFGPSDSLAVAADLEDIVACVESVRRTVGRSIDIAVDIHNTHMSRALSLVKRMEPSGLLFVEEPLPLERIDLLRRVTESTPIPIAAGERWMGKWAFREALEAGAARG</sequence>
<keyword evidence="1" id="KW-0479">Metal-binding</keyword>
<name>A0A328TYQ4_9BACL</name>
<protein>
    <recommendedName>
        <fullName evidence="3">Mandelate racemase/muconate lactonizing enzyme C-terminal domain-containing protein</fullName>
    </recommendedName>
</protein>
<dbReference type="SMART" id="SM00922">
    <property type="entry name" value="MR_MLE"/>
    <property type="match status" value="1"/>
</dbReference>
<dbReference type="SUPFAM" id="SSF51604">
    <property type="entry name" value="Enolase C-terminal domain-like"/>
    <property type="match status" value="1"/>
</dbReference>
<dbReference type="PROSITE" id="PS00908">
    <property type="entry name" value="MR_MLE_1"/>
    <property type="match status" value="1"/>
</dbReference>
<dbReference type="EMBL" id="QLUW01000002">
    <property type="protein sequence ID" value="RAP75647.1"/>
    <property type="molecule type" value="Genomic_DNA"/>
</dbReference>
<dbReference type="Gene3D" id="3.20.20.120">
    <property type="entry name" value="Enolase-like C-terminal domain"/>
    <property type="match status" value="1"/>
</dbReference>
<keyword evidence="2" id="KW-0456">Lyase</keyword>
<dbReference type="GO" id="GO:0009063">
    <property type="term" value="P:amino acid catabolic process"/>
    <property type="evidence" value="ECO:0007669"/>
    <property type="project" value="InterPro"/>
</dbReference>
<dbReference type="OrthoDB" id="9775391at2"/>
<proteinExistence type="predicted"/>
<dbReference type="InterPro" id="IPR029065">
    <property type="entry name" value="Enolase_C-like"/>
</dbReference>
<dbReference type="Pfam" id="PF02746">
    <property type="entry name" value="MR_MLE_N"/>
    <property type="match status" value="1"/>
</dbReference>
<dbReference type="AlphaFoldDB" id="A0A328TYQ4"/>
<evidence type="ECO:0000256" key="1">
    <source>
        <dbReference type="ARBA" id="ARBA00022723"/>
    </source>
</evidence>
<dbReference type="InterPro" id="IPR034593">
    <property type="entry name" value="DgoD-like"/>
</dbReference>
<dbReference type="InterPro" id="IPR018110">
    <property type="entry name" value="Mandel_Rmase/mucon_lact_enz_CS"/>
</dbReference>
<dbReference type="InterPro" id="IPR036849">
    <property type="entry name" value="Enolase-like_C_sf"/>
</dbReference>
<organism evidence="4 5">
    <name type="scientific">Paenibacillus montanisoli</name>
    <dbReference type="NCBI Taxonomy" id="2081970"/>
    <lineage>
        <taxon>Bacteria</taxon>
        <taxon>Bacillati</taxon>
        <taxon>Bacillota</taxon>
        <taxon>Bacilli</taxon>
        <taxon>Bacillales</taxon>
        <taxon>Paenibacillaceae</taxon>
        <taxon>Paenibacillus</taxon>
    </lineage>
</organism>
<dbReference type="SUPFAM" id="SSF54826">
    <property type="entry name" value="Enolase N-terminal domain-like"/>
    <property type="match status" value="1"/>
</dbReference>
<dbReference type="GO" id="GO:0046872">
    <property type="term" value="F:metal ion binding"/>
    <property type="evidence" value="ECO:0007669"/>
    <property type="project" value="UniProtKB-KW"/>
</dbReference>
<dbReference type="Proteomes" id="UP000249260">
    <property type="component" value="Unassembled WGS sequence"/>
</dbReference>
<reference evidence="4 5" key="1">
    <citation type="submission" date="2018-06" db="EMBL/GenBank/DDBJ databases">
        <title>Paenibacillus montanisoli sp. nov., isolated from mountain area soil.</title>
        <authorList>
            <person name="Wu M."/>
        </authorList>
    </citation>
    <scope>NUCLEOTIDE SEQUENCE [LARGE SCALE GENOMIC DNA]</scope>
    <source>
        <strain evidence="4 5">RA17</strain>
    </source>
</reference>
<dbReference type="InterPro" id="IPR029017">
    <property type="entry name" value="Enolase-like_N"/>
</dbReference>
<comment type="caution">
    <text evidence="4">The sequence shown here is derived from an EMBL/GenBank/DDBJ whole genome shotgun (WGS) entry which is preliminary data.</text>
</comment>
<dbReference type="InterPro" id="IPR013341">
    <property type="entry name" value="Mandelate_racemase_N_dom"/>
</dbReference>
<dbReference type="GO" id="GO:0016829">
    <property type="term" value="F:lyase activity"/>
    <property type="evidence" value="ECO:0007669"/>
    <property type="project" value="UniProtKB-KW"/>
</dbReference>
<accession>A0A328TYQ4</accession>
<dbReference type="PANTHER" id="PTHR48080:SF2">
    <property type="entry name" value="D-GALACTONATE DEHYDRATASE"/>
    <property type="match status" value="1"/>
</dbReference>
<evidence type="ECO:0000313" key="4">
    <source>
        <dbReference type="EMBL" id="RAP75647.1"/>
    </source>
</evidence>